<evidence type="ECO:0000256" key="3">
    <source>
        <dbReference type="ARBA" id="ARBA00022777"/>
    </source>
</evidence>
<feature type="compositionally biased region" description="Pro residues" evidence="6">
    <location>
        <begin position="638"/>
        <end position="652"/>
    </location>
</feature>
<dbReference type="Pfam" id="PF00069">
    <property type="entry name" value="Pkinase"/>
    <property type="match status" value="1"/>
</dbReference>
<reference evidence="8" key="1">
    <citation type="submission" date="2022-11" db="EMBL/GenBank/DDBJ databases">
        <title>Minimal conservation of predation-associated metabolite biosynthetic gene clusters underscores biosynthetic potential of Myxococcota including descriptions for ten novel species: Archangium lansinium sp. nov., Myxococcus landrumus sp. nov., Nannocystis bai.</title>
        <authorList>
            <person name="Ahearne A."/>
            <person name="Stevens C."/>
            <person name="Phillips K."/>
        </authorList>
    </citation>
    <scope>NUCLEOTIDE SEQUENCE</scope>
    <source>
        <strain evidence="8">Na p29</strain>
    </source>
</reference>
<dbReference type="EMBL" id="JAPNKE010000002">
    <property type="protein sequence ID" value="MCY1005910.1"/>
    <property type="molecule type" value="Genomic_DNA"/>
</dbReference>
<dbReference type="PROSITE" id="PS00108">
    <property type="entry name" value="PROTEIN_KINASE_ST"/>
    <property type="match status" value="1"/>
</dbReference>
<feature type="binding site" evidence="5">
    <location>
        <position position="171"/>
    </location>
    <ligand>
        <name>ATP</name>
        <dbReference type="ChEBI" id="CHEBI:30616"/>
    </ligand>
</feature>
<feature type="domain" description="Protein kinase" evidence="7">
    <location>
        <begin position="142"/>
        <end position="406"/>
    </location>
</feature>
<dbReference type="InterPro" id="IPR011009">
    <property type="entry name" value="Kinase-like_dom_sf"/>
</dbReference>
<evidence type="ECO:0000256" key="1">
    <source>
        <dbReference type="ARBA" id="ARBA00022679"/>
    </source>
</evidence>
<keyword evidence="3 8" id="KW-0418">Kinase</keyword>
<evidence type="ECO:0000313" key="8">
    <source>
        <dbReference type="EMBL" id="MCY1005910.1"/>
    </source>
</evidence>
<dbReference type="PRINTS" id="PR01217">
    <property type="entry name" value="PRICHEXTENSN"/>
</dbReference>
<keyword evidence="9" id="KW-1185">Reference proteome</keyword>
<dbReference type="Gene3D" id="3.30.200.20">
    <property type="entry name" value="Phosphorylase Kinase, domain 1"/>
    <property type="match status" value="1"/>
</dbReference>
<dbReference type="PANTHER" id="PTHR43289">
    <property type="entry name" value="MITOGEN-ACTIVATED PROTEIN KINASE KINASE KINASE 20-RELATED"/>
    <property type="match status" value="1"/>
</dbReference>
<keyword evidence="1" id="KW-0808">Transferase</keyword>
<feature type="region of interest" description="Disordered" evidence="6">
    <location>
        <begin position="437"/>
        <end position="472"/>
    </location>
</feature>
<sequence length="737" mass="77854">MKRCPVCGTEYPVSQGFCPMDGNPLAEESSGRTNQDWRVPARASESPVAEAAVQVADSRSPARTVLALRPPVGPGPQGQVPKASNGGAALMQAPSAAAVPVEQSLPNGAFFPAGGLSRPKSEALKAAPPEEALVGRVLDQRYRIEEPIGFGGMGVVYKARHVIIDKPLAIKLLRQEHATQADIIKRFLLEAQVASRVKHPNIVDISDYGQIPGGTAYYAMEFLTGETLAARIDRGGRLEPQLALEIAAQILAGLQAAHAGKIIHRDLKSENIFLCDGPDGGLQIKILDFGIARVRDKKTRLTANGALIGTPAYMSPEQAQGQDADERSDLYAFGVILFEMLAGRVPFKLATVAMVLSAQIFDTPPGLREVEPQAPDVPNIERLIRLLLAKNRDERPQTAAEALSLLKAAAELDAAPNAGRGRRPTVTLGSWGVAEGNVQTTARGETPVPPAAPDSDELGDAATTRAVSPSGRIERRPSVIVQHGTHVERIAAPPTRAQTGEIPGRPPITGLMPAPRAANGGPPTLLIVAAAASIGAALTVTLYKQYYRKPQAAQPAVTAPAVLPLPPERVNLTFESDPPGAKVLRDGVEELGVTPFVFAVDPQGPLRRYVFRLADHQDTATEVAPGKSHEKVRVVMRPLPPPAPPPSPPVEPVPAVVDTSPTTTPAAPAPTPAPADAKTGTKTPKGNAKPPLPSKTPATETTPAQLPEQKSAEQKSPEPEAEESDIGELKNPFPKKK</sequence>
<dbReference type="SUPFAM" id="SSF56112">
    <property type="entry name" value="Protein kinase-like (PK-like)"/>
    <property type="match status" value="1"/>
</dbReference>
<dbReference type="PROSITE" id="PS00107">
    <property type="entry name" value="PROTEIN_KINASE_ATP"/>
    <property type="match status" value="1"/>
</dbReference>
<dbReference type="Proteomes" id="UP001150924">
    <property type="component" value="Unassembled WGS sequence"/>
</dbReference>
<dbReference type="GO" id="GO:0005524">
    <property type="term" value="F:ATP binding"/>
    <property type="evidence" value="ECO:0007669"/>
    <property type="project" value="UniProtKB-UniRule"/>
</dbReference>
<feature type="compositionally biased region" description="Low complexity" evidence="6">
    <location>
        <begin position="674"/>
        <end position="686"/>
    </location>
</feature>
<organism evidence="8 9">
    <name type="scientific">Nannocystis pusilla</name>
    <dbReference type="NCBI Taxonomy" id="889268"/>
    <lineage>
        <taxon>Bacteria</taxon>
        <taxon>Pseudomonadati</taxon>
        <taxon>Myxococcota</taxon>
        <taxon>Polyangia</taxon>
        <taxon>Nannocystales</taxon>
        <taxon>Nannocystaceae</taxon>
        <taxon>Nannocystis</taxon>
    </lineage>
</organism>
<keyword evidence="4 5" id="KW-0067">ATP-binding</keyword>
<evidence type="ECO:0000256" key="5">
    <source>
        <dbReference type="PROSITE-ProRule" id="PRU10141"/>
    </source>
</evidence>
<feature type="region of interest" description="Disordered" evidence="6">
    <location>
        <begin position="636"/>
        <end position="737"/>
    </location>
</feature>
<dbReference type="InterPro" id="IPR017441">
    <property type="entry name" value="Protein_kinase_ATP_BS"/>
</dbReference>
<evidence type="ECO:0000256" key="2">
    <source>
        <dbReference type="ARBA" id="ARBA00022741"/>
    </source>
</evidence>
<dbReference type="PANTHER" id="PTHR43289:SF34">
    <property type="entry name" value="SERINE_THREONINE-PROTEIN KINASE YBDM-RELATED"/>
    <property type="match status" value="1"/>
</dbReference>
<evidence type="ECO:0000256" key="6">
    <source>
        <dbReference type="SAM" id="MobiDB-lite"/>
    </source>
</evidence>
<dbReference type="PROSITE" id="PS50011">
    <property type="entry name" value="PROTEIN_KINASE_DOM"/>
    <property type="match status" value="1"/>
</dbReference>
<name>A0A9X3EMH9_9BACT</name>
<evidence type="ECO:0000259" key="7">
    <source>
        <dbReference type="PROSITE" id="PS50011"/>
    </source>
</evidence>
<dbReference type="AlphaFoldDB" id="A0A9X3EMH9"/>
<accession>A0A9X3EMH9</accession>
<protein>
    <submittedName>
        <fullName evidence="8">Serine/threonine-protein kinase</fullName>
    </submittedName>
</protein>
<dbReference type="Gene3D" id="1.10.510.10">
    <property type="entry name" value="Transferase(Phosphotransferase) domain 1"/>
    <property type="match status" value="1"/>
</dbReference>
<proteinExistence type="predicted"/>
<dbReference type="InterPro" id="IPR000719">
    <property type="entry name" value="Prot_kinase_dom"/>
</dbReference>
<dbReference type="SMART" id="SM00220">
    <property type="entry name" value="S_TKc"/>
    <property type="match status" value="1"/>
</dbReference>
<dbReference type="GO" id="GO:0004674">
    <property type="term" value="F:protein serine/threonine kinase activity"/>
    <property type="evidence" value="ECO:0007669"/>
    <property type="project" value="TreeGrafter"/>
</dbReference>
<dbReference type="InterPro" id="IPR008271">
    <property type="entry name" value="Ser/Thr_kinase_AS"/>
</dbReference>
<dbReference type="CDD" id="cd14014">
    <property type="entry name" value="STKc_PknB_like"/>
    <property type="match status" value="1"/>
</dbReference>
<keyword evidence="2 5" id="KW-0547">Nucleotide-binding</keyword>
<comment type="caution">
    <text evidence="8">The sequence shown here is derived from an EMBL/GenBank/DDBJ whole genome shotgun (WGS) entry which is preliminary data.</text>
</comment>
<evidence type="ECO:0000256" key="4">
    <source>
        <dbReference type="ARBA" id="ARBA00022840"/>
    </source>
</evidence>
<gene>
    <name evidence="8" type="ORF">OV079_10080</name>
</gene>
<dbReference type="RefSeq" id="WP_267767814.1">
    <property type="nucleotide sequence ID" value="NZ_JAPNKE010000002.1"/>
</dbReference>
<feature type="compositionally biased region" description="Low complexity" evidence="6">
    <location>
        <begin position="653"/>
        <end position="666"/>
    </location>
</feature>
<evidence type="ECO:0000313" key="9">
    <source>
        <dbReference type="Proteomes" id="UP001150924"/>
    </source>
</evidence>